<dbReference type="AlphaFoldDB" id="A0AA38LJF1"/>
<comment type="caution">
    <text evidence="3">The sequence shown here is derived from an EMBL/GenBank/DDBJ whole genome shotgun (WGS) entry which is preliminary data.</text>
</comment>
<evidence type="ECO:0000256" key="1">
    <source>
        <dbReference type="SAM" id="MobiDB-lite"/>
    </source>
</evidence>
<dbReference type="PANTHER" id="PTHR48006">
    <property type="entry name" value="LEUCINE-RICH REPEAT-CONTAINING PROTEIN DDB_G0281931-RELATED"/>
    <property type="match status" value="1"/>
</dbReference>
<dbReference type="GO" id="GO:0004672">
    <property type="term" value="F:protein kinase activity"/>
    <property type="evidence" value="ECO:0007669"/>
    <property type="project" value="InterPro"/>
</dbReference>
<feature type="non-terminal residue" evidence="3">
    <location>
        <position position="144"/>
    </location>
</feature>
<reference evidence="3 4" key="1">
    <citation type="journal article" date="2021" name="Nat. Plants">
        <title>The Taxus genome provides insights into paclitaxel biosynthesis.</title>
        <authorList>
            <person name="Xiong X."/>
            <person name="Gou J."/>
            <person name="Liao Q."/>
            <person name="Li Y."/>
            <person name="Zhou Q."/>
            <person name="Bi G."/>
            <person name="Li C."/>
            <person name="Du R."/>
            <person name="Wang X."/>
            <person name="Sun T."/>
            <person name="Guo L."/>
            <person name="Liang H."/>
            <person name="Lu P."/>
            <person name="Wu Y."/>
            <person name="Zhang Z."/>
            <person name="Ro D.K."/>
            <person name="Shang Y."/>
            <person name="Huang S."/>
            <person name="Yan J."/>
        </authorList>
    </citation>
    <scope>NUCLEOTIDE SEQUENCE [LARGE SCALE GENOMIC DNA]</scope>
    <source>
        <strain evidence="3">Ta-2019</strain>
    </source>
</reference>
<feature type="domain" description="Protein kinase" evidence="2">
    <location>
        <begin position="1"/>
        <end position="114"/>
    </location>
</feature>
<dbReference type="EMBL" id="JAHRHJ020000003">
    <property type="protein sequence ID" value="KAH9323167.1"/>
    <property type="molecule type" value="Genomic_DNA"/>
</dbReference>
<keyword evidence="4" id="KW-1185">Reference proteome</keyword>
<dbReference type="InterPro" id="IPR011009">
    <property type="entry name" value="Kinase-like_dom_sf"/>
</dbReference>
<dbReference type="Pfam" id="PF07714">
    <property type="entry name" value="PK_Tyr_Ser-Thr"/>
    <property type="match status" value="1"/>
</dbReference>
<dbReference type="InterPro" id="IPR051824">
    <property type="entry name" value="LRR_Rcpt-Like_S/T_Kinase"/>
</dbReference>
<evidence type="ECO:0000313" key="3">
    <source>
        <dbReference type="EMBL" id="KAH9323167.1"/>
    </source>
</evidence>
<dbReference type="OMA" id="VEYQKMA"/>
<dbReference type="InterPro" id="IPR001245">
    <property type="entry name" value="Ser-Thr/Tyr_kinase_cat_dom"/>
</dbReference>
<protein>
    <recommendedName>
        <fullName evidence="2">Protein kinase domain-containing protein</fullName>
    </recommendedName>
</protein>
<organism evidence="3 4">
    <name type="scientific">Taxus chinensis</name>
    <name type="common">Chinese yew</name>
    <name type="synonym">Taxus wallichiana var. chinensis</name>
    <dbReference type="NCBI Taxonomy" id="29808"/>
    <lineage>
        <taxon>Eukaryota</taxon>
        <taxon>Viridiplantae</taxon>
        <taxon>Streptophyta</taxon>
        <taxon>Embryophyta</taxon>
        <taxon>Tracheophyta</taxon>
        <taxon>Spermatophyta</taxon>
        <taxon>Pinopsida</taxon>
        <taxon>Pinidae</taxon>
        <taxon>Conifers II</taxon>
        <taxon>Cupressales</taxon>
        <taxon>Taxaceae</taxon>
        <taxon>Taxus</taxon>
    </lineage>
</organism>
<evidence type="ECO:0000259" key="2">
    <source>
        <dbReference type="PROSITE" id="PS50011"/>
    </source>
</evidence>
<name>A0AA38LJF1_TAXCH</name>
<dbReference type="SUPFAM" id="SSF56112">
    <property type="entry name" value="Protein kinase-like (PK-like)"/>
    <property type="match status" value="1"/>
</dbReference>
<dbReference type="GO" id="GO:0005524">
    <property type="term" value="F:ATP binding"/>
    <property type="evidence" value="ECO:0007669"/>
    <property type="project" value="InterPro"/>
</dbReference>
<dbReference type="Gene3D" id="1.10.510.10">
    <property type="entry name" value="Transferase(Phosphotransferase) domain 1"/>
    <property type="match status" value="1"/>
</dbReference>
<dbReference type="InterPro" id="IPR000719">
    <property type="entry name" value="Prot_kinase_dom"/>
</dbReference>
<gene>
    <name evidence="3" type="ORF">KI387_017806</name>
</gene>
<accession>A0AA38LJF1</accession>
<evidence type="ECO:0000313" key="4">
    <source>
        <dbReference type="Proteomes" id="UP000824469"/>
    </source>
</evidence>
<proteinExistence type="predicted"/>
<dbReference type="Proteomes" id="UP000824469">
    <property type="component" value="Unassembled WGS sequence"/>
</dbReference>
<dbReference type="PANTHER" id="PTHR48006:SF84">
    <property type="entry name" value="REPEAT TRANSMEMBRANE PROTEIN KINASE, PUTATIVE, EXPRESSED-RELATED"/>
    <property type="match status" value="1"/>
</dbReference>
<dbReference type="PROSITE" id="PS50011">
    <property type="entry name" value="PROTEIN_KINASE_DOM"/>
    <property type="match status" value="1"/>
</dbReference>
<feature type="region of interest" description="Disordered" evidence="1">
    <location>
        <begin position="121"/>
        <end position="144"/>
    </location>
</feature>
<sequence>VKAESYKLVQKEAEIRSRKKFVDKGDIYNFGLILLETIIGSTPTMQNQEMDKIQELVNVMSEQETRSQIVDPIILRTSIDESLATVIEITNKCLSKEPASRPSMEDVLWNLQYAAQVQDTSVGDLESGDDSPDNFPIGLKSGHT</sequence>